<reference evidence="2 3" key="1">
    <citation type="submission" date="2019-03" db="EMBL/GenBank/DDBJ databases">
        <title>Genomic Encyclopedia of Type Strains, Phase IV (KMG-IV): sequencing the most valuable type-strain genomes for metagenomic binning, comparative biology and taxonomic classification.</title>
        <authorList>
            <person name="Goeker M."/>
        </authorList>
    </citation>
    <scope>NUCLEOTIDE SEQUENCE [LARGE SCALE GENOMIC DNA]</scope>
    <source>
        <strain evidence="2 3">DSM 101688</strain>
    </source>
</reference>
<dbReference type="Proteomes" id="UP000295304">
    <property type="component" value="Unassembled WGS sequence"/>
</dbReference>
<dbReference type="RefSeq" id="WP_132939843.1">
    <property type="nucleotide sequence ID" value="NZ_CP119676.1"/>
</dbReference>
<feature type="compositionally biased region" description="Low complexity" evidence="1">
    <location>
        <begin position="1"/>
        <end position="11"/>
    </location>
</feature>
<proteinExistence type="predicted"/>
<accession>A0A4R3J400</accession>
<comment type="caution">
    <text evidence="2">The sequence shown here is derived from an EMBL/GenBank/DDBJ whole genome shotgun (WGS) entry which is preliminary data.</text>
</comment>
<gene>
    <name evidence="2" type="ORF">EDD55_1102</name>
</gene>
<evidence type="ECO:0000256" key="1">
    <source>
        <dbReference type="SAM" id="MobiDB-lite"/>
    </source>
</evidence>
<sequence>MPSDDFPQDPQDPQDRPLEAPPQDAAVAFANFLIDLANTHMEEGASAQDLAAGLRHAAANFSAFAFFRTFETAPDPNGVVGEFASFFEYYLDRHKPAASPAQGLFNLIEQAKG</sequence>
<protein>
    <submittedName>
        <fullName evidence="2">Uncharacterized protein</fullName>
    </submittedName>
</protein>
<dbReference type="AlphaFoldDB" id="A0A4R3J400"/>
<name>A0A4R3J400_9PROT</name>
<organism evidence="2 3">
    <name type="scientific">Varunaivibrio sulfuroxidans</name>
    <dbReference type="NCBI Taxonomy" id="1773489"/>
    <lineage>
        <taxon>Bacteria</taxon>
        <taxon>Pseudomonadati</taxon>
        <taxon>Pseudomonadota</taxon>
        <taxon>Alphaproteobacteria</taxon>
        <taxon>Rhodospirillales</taxon>
        <taxon>Magnetovibrionaceae</taxon>
        <taxon>Varunaivibrio</taxon>
    </lineage>
</organism>
<dbReference type="Gene3D" id="1.10.287.3020">
    <property type="match status" value="1"/>
</dbReference>
<dbReference type="EMBL" id="SLZW01000010">
    <property type="protein sequence ID" value="TCS60528.1"/>
    <property type="molecule type" value="Genomic_DNA"/>
</dbReference>
<evidence type="ECO:0000313" key="2">
    <source>
        <dbReference type="EMBL" id="TCS60528.1"/>
    </source>
</evidence>
<feature type="region of interest" description="Disordered" evidence="1">
    <location>
        <begin position="1"/>
        <end position="21"/>
    </location>
</feature>
<dbReference type="OrthoDB" id="9901253at2"/>
<evidence type="ECO:0000313" key="3">
    <source>
        <dbReference type="Proteomes" id="UP000295304"/>
    </source>
</evidence>
<keyword evidence="3" id="KW-1185">Reference proteome</keyword>